<dbReference type="Proteomes" id="UP000196317">
    <property type="component" value="Unassembled WGS sequence"/>
</dbReference>
<evidence type="ECO:0000313" key="5">
    <source>
        <dbReference type="EMBL" id="OUT08033.1"/>
    </source>
</evidence>
<sequence length="203" mass="22602">MFTPALVGFSVQKDEFWFKELSGVSLSADVVINTKNESHKFSGDVLFTHRGISGPAILNASLFWQKGRICINFLPKFSEKNLVNGKKQLSSVLPLPKRFVLEFLRNFGLKDRAFYEFNDDEKNIIKSLFAYHFAPAGTFGFERAEVTKGGVKTNFLDENLESKSVKGLYFVGEVLDITGMLGGYNLHLAFASALKVASALKNS</sequence>
<organism evidence="5 6">
    <name type="scientific">Campylobacter concisus</name>
    <dbReference type="NCBI Taxonomy" id="199"/>
    <lineage>
        <taxon>Bacteria</taxon>
        <taxon>Pseudomonadati</taxon>
        <taxon>Campylobacterota</taxon>
        <taxon>Epsilonproteobacteria</taxon>
        <taxon>Campylobacterales</taxon>
        <taxon>Campylobacteraceae</taxon>
        <taxon>Campylobacter</taxon>
    </lineage>
</organism>
<dbReference type="Gene3D" id="1.10.8.260">
    <property type="entry name" value="HI0933 insert domain-like"/>
    <property type="match status" value="1"/>
</dbReference>
<evidence type="ECO:0000256" key="2">
    <source>
        <dbReference type="ARBA" id="ARBA00022630"/>
    </source>
</evidence>
<reference evidence="5 6" key="1">
    <citation type="submission" date="2017-04" db="EMBL/GenBank/DDBJ databases">
        <title>Complete genome of Campylobacter concisus ATCC 33237T and draft genomes for an additional eight well characterized C. concisus strains.</title>
        <authorList>
            <person name="Cornelius A.J."/>
            <person name="Miller W.G."/>
            <person name="Lastovica A.J."/>
            <person name="On S.L."/>
            <person name="French N.P."/>
            <person name="Vandenberg O."/>
            <person name="Biggs P.J."/>
        </authorList>
    </citation>
    <scope>NUCLEOTIDE SEQUENCE [LARGE SCALE GENOMIC DNA]</scope>
    <source>
        <strain evidence="5 6">CCUG 19995</strain>
    </source>
</reference>
<dbReference type="InterPro" id="IPR004792">
    <property type="entry name" value="BaiN-like"/>
</dbReference>
<proteinExistence type="predicted"/>
<dbReference type="SUPFAM" id="SSF51905">
    <property type="entry name" value="FAD/NAD(P)-binding domain"/>
    <property type="match status" value="1"/>
</dbReference>
<name>A0A1Y5MLF0_9BACT</name>
<dbReference type="Gene3D" id="2.40.30.10">
    <property type="entry name" value="Translation factors"/>
    <property type="match status" value="1"/>
</dbReference>
<dbReference type="Pfam" id="PF22780">
    <property type="entry name" value="HI0933_like_1st"/>
    <property type="match status" value="1"/>
</dbReference>
<dbReference type="AlphaFoldDB" id="A0A1Y5MLF0"/>
<dbReference type="InterPro" id="IPR036188">
    <property type="entry name" value="FAD/NAD-bd_sf"/>
</dbReference>
<feature type="domain" description="RsdA/BaiN/AoA(So)-like insert" evidence="4">
    <location>
        <begin position="4"/>
        <end position="146"/>
    </location>
</feature>
<evidence type="ECO:0000256" key="3">
    <source>
        <dbReference type="ARBA" id="ARBA00022827"/>
    </source>
</evidence>
<comment type="caution">
    <text evidence="5">The sequence shown here is derived from an EMBL/GenBank/DDBJ whole genome shotgun (WGS) entry which is preliminary data.</text>
</comment>
<dbReference type="InterPro" id="IPR055178">
    <property type="entry name" value="RsdA/BaiN/AoA(So)-like_dom"/>
</dbReference>
<dbReference type="PANTHER" id="PTHR42887:SF2">
    <property type="entry name" value="OS12G0638800 PROTEIN"/>
    <property type="match status" value="1"/>
</dbReference>
<gene>
    <name evidence="5" type="ORF">B9N65_04325</name>
</gene>
<protein>
    <recommendedName>
        <fullName evidence="4">RsdA/BaiN/AoA(So)-like insert domain-containing protein</fullName>
    </recommendedName>
</protein>
<dbReference type="Gene3D" id="3.50.50.60">
    <property type="entry name" value="FAD/NAD(P)-binding domain"/>
    <property type="match status" value="1"/>
</dbReference>
<keyword evidence="3" id="KW-0274">FAD</keyword>
<dbReference type="SUPFAM" id="SSF160996">
    <property type="entry name" value="HI0933 insert domain-like"/>
    <property type="match status" value="1"/>
</dbReference>
<evidence type="ECO:0000256" key="1">
    <source>
        <dbReference type="ARBA" id="ARBA00001974"/>
    </source>
</evidence>
<accession>A0A1Y5MLF0</accession>
<comment type="cofactor">
    <cofactor evidence="1">
        <name>FAD</name>
        <dbReference type="ChEBI" id="CHEBI:57692"/>
    </cofactor>
</comment>
<dbReference type="RefSeq" id="WP_087582951.1">
    <property type="nucleotide sequence ID" value="NZ_NDYN01000004.1"/>
</dbReference>
<dbReference type="PANTHER" id="PTHR42887">
    <property type="entry name" value="OS12G0638800 PROTEIN"/>
    <property type="match status" value="1"/>
</dbReference>
<keyword evidence="2" id="KW-0285">Flavoprotein</keyword>
<dbReference type="EMBL" id="NDYN01000004">
    <property type="protein sequence ID" value="OUT08033.1"/>
    <property type="molecule type" value="Genomic_DNA"/>
</dbReference>
<evidence type="ECO:0000259" key="4">
    <source>
        <dbReference type="Pfam" id="PF22780"/>
    </source>
</evidence>
<evidence type="ECO:0000313" key="6">
    <source>
        <dbReference type="Proteomes" id="UP000196317"/>
    </source>
</evidence>
<dbReference type="InterPro" id="IPR023166">
    <property type="entry name" value="BaiN-like_dom_sf"/>
</dbReference>